<dbReference type="RefSeq" id="XP_064702563.1">
    <property type="nucleotide sequence ID" value="XM_064850494.1"/>
</dbReference>
<evidence type="ECO:0008006" key="5">
    <source>
        <dbReference type="Google" id="ProtNLM"/>
    </source>
</evidence>
<keyword evidence="4" id="KW-1185">Reference proteome</keyword>
<dbReference type="EMBL" id="JAVRRD010000027">
    <property type="protein sequence ID" value="KAK5046996.1"/>
    <property type="molecule type" value="Genomic_DNA"/>
</dbReference>
<feature type="coiled-coil region" evidence="1">
    <location>
        <begin position="134"/>
        <end position="161"/>
    </location>
</feature>
<dbReference type="Proteomes" id="UP001358417">
    <property type="component" value="Unassembled WGS sequence"/>
</dbReference>
<evidence type="ECO:0000313" key="3">
    <source>
        <dbReference type="EMBL" id="KAK5046996.1"/>
    </source>
</evidence>
<name>A0AAV9MZF4_9EURO</name>
<feature type="region of interest" description="Disordered" evidence="2">
    <location>
        <begin position="235"/>
        <end position="263"/>
    </location>
</feature>
<comment type="caution">
    <text evidence="3">The sequence shown here is derived from an EMBL/GenBank/DDBJ whole genome shotgun (WGS) entry which is preliminary data.</text>
</comment>
<reference evidence="3 4" key="1">
    <citation type="submission" date="2023-08" db="EMBL/GenBank/DDBJ databases">
        <title>Black Yeasts Isolated from many extreme environments.</title>
        <authorList>
            <person name="Coleine C."/>
            <person name="Stajich J.E."/>
            <person name="Selbmann L."/>
        </authorList>
    </citation>
    <scope>NUCLEOTIDE SEQUENCE [LARGE SCALE GENOMIC DNA]</scope>
    <source>
        <strain evidence="3 4">CCFEE 5792</strain>
    </source>
</reference>
<evidence type="ECO:0000256" key="2">
    <source>
        <dbReference type="SAM" id="MobiDB-lite"/>
    </source>
</evidence>
<gene>
    <name evidence="3" type="ORF">LTR84_006938</name>
</gene>
<proteinExistence type="predicted"/>
<organism evidence="3 4">
    <name type="scientific">Exophiala bonariae</name>
    <dbReference type="NCBI Taxonomy" id="1690606"/>
    <lineage>
        <taxon>Eukaryota</taxon>
        <taxon>Fungi</taxon>
        <taxon>Dikarya</taxon>
        <taxon>Ascomycota</taxon>
        <taxon>Pezizomycotina</taxon>
        <taxon>Eurotiomycetes</taxon>
        <taxon>Chaetothyriomycetidae</taxon>
        <taxon>Chaetothyriales</taxon>
        <taxon>Herpotrichiellaceae</taxon>
        <taxon>Exophiala</taxon>
    </lineage>
</organism>
<dbReference type="AlphaFoldDB" id="A0AAV9MZF4"/>
<accession>A0AAV9MZF4</accession>
<evidence type="ECO:0000313" key="4">
    <source>
        <dbReference type="Proteomes" id="UP001358417"/>
    </source>
</evidence>
<keyword evidence="1" id="KW-0175">Coiled coil</keyword>
<evidence type="ECO:0000256" key="1">
    <source>
        <dbReference type="SAM" id="Coils"/>
    </source>
</evidence>
<dbReference type="Gene3D" id="6.10.250.370">
    <property type="match status" value="1"/>
</dbReference>
<sequence>MSQQPVNERKAQQQDITFMSEAADCSPHPVPQHTSSSLSVSDLVGRTSHQASMSMIATSEVVTPAHSDPRAILLSPNRRVLTGSQEFFEHLLKWRLQQEHEMVSKSTREVIEHHRYIISTVRDQLDFVRRRDKYSRLEAEHSKLQAEHGNLQAKYTRLQEEQDKIQVDHRTLDFKYTALDEAIKQTLCQRQKENKEHAGILAKYENLTAAHQRLLLYVRDKPGFSHEVMNAMKDDNDAVGAELAEKNNETGQESGNSGAPAES</sequence>
<dbReference type="GeneID" id="89975106"/>
<protein>
    <recommendedName>
        <fullName evidence="5">SWI5-dependent HO expression protein 3</fullName>
    </recommendedName>
</protein>